<evidence type="ECO:0000256" key="1">
    <source>
        <dbReference type="SAM" id="SignalP"/>
    </source>
</evidence>
<gene>
    <name evidence="2" type="ORF">FLA105534_02920</name>
</gene>
<evidence type="ECO:0000313" key="3">
    <source>
        <dbReference type="Proteomes" id="UP000479938"/>
    </source>
</evidence>
<feature type="signal peptide" evidence="1">
    <location>
        <begin position="1"/>
        <end position="18"/>
    </location>
</feature>
<feature type="chain" id="PRO_5026709533" description="Lipocalin-like domain-containing protein" evidence="1">
    <location>
        <begin position="19"/>
        <end position="121"/>
    </location>
</feature>
<protein>
    <recommendedName>
        <fullName evidence="4">Lipocalin-like domain-containing protein</fullName>
    </recommendedName>
</protein>
<organism evidence="2 3">
    <name type="scientific">Flavobacterium bizetiae</name>
    <dbReference type="NCBI Taxonomy" id="2704140"/>
    <lineage>
        <taxon>Bacteria</taxon>
        <taxon>Pseudomonadati</taxon>
        <taxon>Bacteroidota</taxon>
        <taxon>Flavobacteriia</taxon>
        <taxon>Flavobacteriales</taxon>
        <taxon>Flavobacteriaceae</taxon>
        <taxon>Flavobacterium</taxon>
    </lineage>
</organism>
<evidence type="ECO:0000313" key="2">
    <source>
        <dbReference type="EMBL" id="CAA9200024.1"/>
    </source>
</evidence>
<dbReference type="AlphaFoldDB" id="A0A6J4GLR5"/>
<accession>A0A6J4GLR5</accession>
<dbReference type="EMBL" id="CADCSU010000107">
    <property type="protein sequence ID" value="CAA9200024.1"/>
    <property type="molecule type" value="Genomic_DNA"/>
</dbReference>
<proteinExistence type="predicted"/>
<sequence length="121" mass="14131">MKKIFLIVIFLIGLSVNAQTSKELVGKWQLVKWTKKGKEKSIQEYYKTDQVYQVFKENGDFESLVGEETHKAKWKLSKDNAELTIILVIMPVKFSVDYFDANKRIITTPQMGTFEYKKVTE</sequence>
<keyword evidence="1" id="KW-0732">Signal</keyword>
<dbReference type="RefSeq" id="WP_173971471.1">
    <property type="nucleotide sequence ID" value="NZ_CADCSU010000107.1"/>
</dbReference>
<reference evidence="2 3" key="1">
    <citation type="submission" date="2020-02" db="EMBL/GenBank/DDBJ databases">
        <authorList>
            <person name="Criscuolo A."/>
        </authorList>
    </citation>
    <scope>NUCLEOTIDE SEQUENCE [LARGE SCALE GENOMIC DNA]</scope>
    <source>
        <strain evidence="2">CIP105534</strain>
    </source>
</reference>
<dbReference type="Proteomes" id="UP000479938">
    <property type="component" value="Unassembled WGS sequence"/>
</dbReference>
<name>A0A6J4GLR5_9FLAO</name>
<evidence type="ECO:0008006" key="4">
    <source>
        <dbReference type="Google" id="ProtNLM"/>
    </source>
</evidence>
<keyword evidence="3" id="KW-1185">Reference proteome</keyword>